<proteinExistence type="predicted"/>
<keyword evidence="3" id="KW-0963">Cytoplasm</keyword>
<dbReference type="PANTHER" id="PTHR36203">
    <property type="entry name" value="ASCORBATE-SPECIFIC PTS SYSTEM EIIA COMPONENT"/>
    <property type="match status" value="1"/>
</dbReference>
<keyword evidence="2" id="KW-0813">Transport</keyword>
<keyword evidence="6" id="KW-0418">Kinase</keyword>
<evidence type="ECO:0000256" key="1">
    <source>
        <dbReference type="ARBA" id="ARBA00004496"/>
    </source>
</evidence>
<dbReference type="Proteomes" id="UP000294555">
    <property type="component" value="Unassembled WGS sequence"/>
</dbReference>
<dbReference type="GO" id="GO:0016301">
    <property type="term" value="F:kinase activity"/>
    <property type="evidence" value="ECO:0007669"/>
    <property type="project" value="UniProtKB-KW"/>
</dbReference>
<dbReference type="CDD" id="cd00211">
    <property type="entry name" value="PTS_IIA_fru"/>
    <property type="match status" value="1"/>
</dbReference>
<evidence type="ECO:0000256" key="2">
    <source>
        <dbReference type="ARBA" id="ARBA00022448"/>
    </source>
</evidence>
<dbReference type="OrthoDB" id="1634238at2"/>
<dbReference type="InterPro" id="IPR016152">
    <property type="entry name" value="PTrfase/Anion_transptr"/>
</dbReference>
<comment type="subcellular location">
    <subcellularLocation>
        <location evidence="1">Cytoplasm</location>
    </subcellularLocation>
</comment>
<keyword evidence="5" id="KW-0598">Phosphotransferase system</keyword>
<protein>
    <submittedName>
        <fullName evidence="8">PTS system IIA component (L-Asc family)</fullName>
    </submittedName>
</protein>
<evidence type="ECO:0000256" key="5">
    <source>
        <dbReference type="ARBA" id="ARBA00022683"/>
    </source>
</evidence>
<evidence type="ECO:0000313" key="8">
    <source>
        <dbReference type="EMBL" id="TCL02031.1"/>
    </source>
</evidence>
<organism evidence="8 9">
    <name type="scientific">Sodalis ligni</name>
    <dbReference type="NCBI Taxonomy" id="2697027"/>
    <lineage>
        <taxon>Bacteria</taxon>
        <taxon>Pseudomonadati</taxon>
        <taxon>Pseudomonadota</taxon>
        <taxon>Gammaproteobacteria</taxon>
        <taxon>Enterobacterales</taxon>
        <taxon>Bruguierivoracaceae</taxon>
        <taxon>Sodalis</taxon>
    </lineage>
</organism>
<dbReference type="EMBL" id="SJOI01000001">
    <property type="protein sequence ID" value="TCL02031.1"/>
    <property type="molecule type" value="Genomic_DNA"/>
</dbReference>
<reference evidence="8 9" key="1">
    <citation type="submission" date="2019-02" db="EMBL/GenBank/DDBJ databases">
        <title>Investigation of anaerobic lignin degradation for improved lignocellulosic biofuels.</title>
        <authorList>
            <person name="Deangelis K."/>
        </authorList>
    </citation>
    <scope>NUCLEOTIDE SEQUENCE [LARGE SCALE GENOMIC DNA]</scope>
    <source>
        <strain evidence="8 9">159R</strain>
    </source>
</reference>
<keyword evidence="9" id="KW-1185">Reference proteome</keyword>
<name>A0A4R1N947_9GAMM</name>
<dbReference type="SUPFAM" id="SSF55804">
    <property type="entry name" value="Phoshotransferase/anion transport protein"/>
    <property type="match status" value="1"/>
</dbReference>
<evidence type="ECO:0000259" key="7">
    <source>
        <dbReference type="PROSITE" id="PS51094"/>
    </source>
</evidence>
<accession>A0A4R1N947</accession>
<dbReference type="PROSITE" id="PS51094">
    <property type="entry name" value="PTS_EIIA_TYPE_2"/>
    <property type="match status" value="1"/>
</dbReference>
<dbReference type="InterPro" id="IPR002178">
    <property type="entry name" value="PTS_EIIA_type-2_dom"/>
</dbReference>
<comment type="caution">
    <text evidence="8">The sequence shown here is derived from an EMBL/GenBank/DDBJ whole genome shotgun (WGS) entry which is preliminary data.</text>
</comment>
<evidence type="ECO:0000256" key="6">
    <source>
        <dbReference type="ARBA" id="ARBA00022777"/>
    </source>
</evidence>
<dbReference type="AlphaFoldDB" id="A0A4R1N947"/>
<feature type="domain" description="PTS EIIA type-2" evidence="7">
    <location>
        <begin position="4"/>
        <end position="147"/>
    </location>
</feature>
<dbReference type="InterPro" id="IPR051351">
    <property type="entry name" value="Ascorbate-PTS_EIIA_comp"/>
</dbReference>
<evidence type="ECO:0000313" key="9">
    <source>
        <dbReference type="Proteomes" id="UP000294555"/>
    </source>
</evidence>
<dbReference type="Pfam" id="PF00359">
    <property type="entry name" value="PTS_EIIA_2"/>
    <property type="match status" value="1"/>
</dbReference>
<dbReference type="GO" id="GO:0009401">
    <property type="term" value="P:phosphoenolpyruvate-dependent sugar phosphotransferase system"/>
    <property type="evidence" value="ECO:0007669"/>
    <property type="project" value="UniProtKB-KW"/>
</dbReference>
<dbReference type="Gene3D" id="3.40.930.10">
    <property type="entry name" value="Mannitol-specific EII, Chain A"/>
    <property type="match status" value="1"/>
</dbReference>
<keyword evidence="4" id="KW-0808">Transferase</keyword>
<evidence type="ECO:0000256" key="3">
    <source>
        <dbReference type="ARBA" id="ARBA00022490"/>
    </source>
</evidence>
<sequence>MLAKWLTAERIAIVEQVVDWRGAIELSARPLLSEGAIAPGYIQAIFASHEAIGPYYVLAPGLAMPHARPEEGVNRTALSLLHIRQGVSFGSLENDPVHVVILLCAQNGDEHLSMISQLAELFSNEEDLQALLGADTLAAIQVLIDKY</sequence>
<dbReference type="PANTHER" id="PTHR36203:SF4">
    <property type="entry name" value="MANNITOL-SPECIFIC CRYPTIC PHOSPHOTRANSFERASE ENZYME IIA COMPONENT"/>
    <property type="match status" value="1"/>
</dbReference>
<gene>
    <name evidence="8" type="ORF">EZJ58_0015</name>
</gene>
<dbReference type="GO" id="GO:0005737">
    <property type="term" value="C:cytoplasm"/>
    <property type="evidence" value="ECO:0007669"/>
    <property type="project" value="UniProtKB-SubCell"/>
</dbReference>
<evidence type="ECO:0000256" key="4">
    <source>
        <dbReference type="ARBA" id="ARBA00022679"/>
    </source>
</evidence>
<dbReference type="RefSeq" id="WP_132921011.1">
    <property type="nucleotide sequence ID" value="NZ_SJOI01000001.1"/>
</dbReference>